<dbReference type="AlphaFoldDB" id="A0A832GNB6"/>
<name>A0A832GNB6_9BACT</name>
<comment type="caution">
    <text evidence="2">The sequence shown here is derived from an EMBL/GenBank/DDBJ whole genome shotgun (WGS) entry which is preliminary data.</text>
</comment>
<dbReference type="InterPro" id="IPR000551">
    <property type="entry name" value="MerR-type_HTH_dom"/>
</dbReference>
<dbReference type="Pfam" id="PF13411">
    <property type="entry name" value="MerR_1"/>
    <property type="match status" value="1"/>
</dbReference>
<dbReference type="EMBL" id="DSZU01000097">
    <property type="protein sequence ID" value="HGV55530.1"/>
    <property type="molecule type" value="Genomic_DNA"/>
</dbReference>
<dbReference type="SUPFAM" id="SSF46955">
    <property type="entry name" value="Putative DNA-binding domain"/>
    <property type="match status" value="1"/>
</dbReference>
<dbReference type="GO" id="GO:0006355">
    <property type="term" value="P:regulation of DNA-templated transcription"/>
    <property type="evidence" value="ECO:0007669"/>
    <property type="project" value="InterPro"/>
</dbReference>
<feature type="domain" description="HTH merR-type" evidence="1">
    <location>
        <begin position="13"/>
        <end position="78"/>
    </location>
</feature>
<dbReference type="GO" id="GO:0003677">
    <property type="term" value="F:DNA binding"/>
    <property type="evidence" value="ECO:0007669"/>
    <property type="project" value="InterPro"/>
</dbReference>
<dbReference type="InterPro" id="IPR009061">
    <property type="entry name" value="DNA-bd_dom_put_sf"/>
</dbReference>
<gene>
    <name evidence="2" type="ORF">ENT73_05540</name>
</gene>
<proteinExistence type="predicted"/>
<reference evidence="2" key="1">
    <citation type="journal article" date="2020" name="mSystems">
        <title>Genome- and Community-Level Interaction Insights into Carbon Utilization and Element Cycling Functions of Hydrothermarchaeota in Hydrothermal Sediment.</title>
        <authorList>
            <person name="Zhou Z."/>
            <person name="Liu Y."/>
            <person name="Xu W."/>
            <person name="Pan J."/>
            <person name="Luo Z.H."/>
            <person name="Li M."/>
        </authorList>
    </citation>
    <scope>NUCLEOTIDE SEQUENCE [LARGE SCALE GENOMIC DNA]</scope>
    <source>
        <strain evidence="2">SpSt-605</strain>
    </source>
</reference>
<evidence type="ECO:0000259" key="1">
    <source>
        <dbReference type="Pfam" id="PF13411"/>
    </source>
</evidence>
<organism evidence="2">
    <name type="scientific">Caldimicrobium thiodismutans</name>
    <dbReference type="NCBI Taxonomy" id="1653476"/>
    <lineage>
        <taxon>Bacteria</taxon>
        <taxon>Pseudomonadati</taxon>
        <taxon>Thermodesulfobacteriota</taxon>
        <taxon>Thermodesulfobacteria</taxon>
        <taxon>Thermodesulfobacteriales</taxon>
        <taxon>Thermodesulfobacteriaceae</taxon>
        <taxon>Caldimicrobium</taxon>
    </lineage>
</organism>
<evidence type="ECO:0000313" key="2">
    <source>
        <dbReference type="EMBL" id="HGV55530.1"/>
    </source>
</evidence>
<dbReference type="Gene3D" id="1.10.1660.10">
    <property type="match status" value="1"/>
</dbReference>
<sequence length="137" mass="16186">MKRVNKRHDPLYFSVKEVCKLLQIKPHILDYWEKRFPEIKPHKIAKRNFYKKEQLELLFQIKKLLDEGYTLEGARRKLFSAASNIEKVSTAQALFPELKTTSKALSKNVASSSDREKKLKKILDELLQELKEIYHSL</sequence>
<protein>
    <submittedName>
        <fullName evidence="2">MerR family transcriptional regulator</fullName>
    </submittedName>
</protein>
<accession>A0A832GNB6</accession>